<dbReference type="EMBL" id="CAUOFW020005391">
    <property type="protein sequence ID" value="CAK9169887.1"/>
    <property type="molecule type" value="Genomic_DNA"/>
</dbReference>
<feature type="region of interest" description="Disordered" evidence="1">
    <location>
        <begin position="42"/>
        <end position="61"/>
    </location>
</feature>
<comment type="caution">
    <text evidence="2">The sequence shown here is derived from an EMBL/GenBank/DDBJ whole genome shotgun (WGS) entry which is preliminary data.</text>
</comment>
<evidence type="ECO:0000313" key="3">
    <source>
        <dbReference type="Proteomes" id="UP001642360"/>
    </source>
</evidence>
<accession>A0ABC8TPA8</accession>
<reference evidence="2 3" key="1">
    <citation type="submission" date="2024-02" db="EMBL/GenBank/DDBJ databases">
        <authorList>
            <person name="Vignale AGUSTIN F."/>
            <person name="Sosa J E."/>
            <person name="Modenutti C."/>
        </authorList>
    </citation>
    <scope>NUCLEOTIDE SEQUENCE [LARGE SCALE GENOMIC DNA]</scope>
</reference>
<keyword evidence="3" id="KW-1185">Reference proteome</keyword>
<evidence type="ECO:0000256" key="1">
    <source>
        <dbReference type="SAM" id="MobiDB-lite"/>
    </source>
</evidence>
<proteinExistence type="predicted"/>
<feature type="region of interest" description="Disordered" evidence="1">
    <location>
        <begin position="69"/>
        <end position="89"/>
    </location>
</feature>
<evidence type="ECO:0000313" key="2">
    <source>
        <dbReference type="EMBL" id="CAK9169887.1"/>
    </source>
</evidence>
<sequence length="324" mass="35514">MSMLGTSLVVVYPLVAQTKLVPPNAQISSSFSWESLIIPSSGRHSVPTEAEGDRDPTKDSNSITKLVRRQTAVKKRKATTEPSADKARGDLEALDEGSCLAKVTILPPDLWIFEDLDDNSMAHSSIHLMVVGLQRVLDLGARAINRGKEVKKTLLSKSLAVEKCGNKELDQKLKVAEQSKKAACDVATLVKELNSSIQALFKEVEDKAYDEGFEKDEKVMKEQVPVIEGFFFKKVWDAALVETKVPTDSKFFSKHVVTILSSFGASLPPADPLVEPSMMNVAIVDSPITGLIDSSVVNLVDILLLFLTLLQVLTKKLSYLFSQL</sequence>
<name>A0ABC8TPA8_9AQUA</name>
<dbReference type="Proteomes" id="UP001642360">
    <property type="component" value="Unassembled WGS sequence"/>
</dbReference>
<gene>
    <name evidence="2" type="ORF">ILEXP_LOCUS39376</name>
</gene>
<organism evidence="2 3">
    <name type="scientific">Ilex paraguariensis</name>
    <name type="common">yerba mate</name>
    <dbReference type="NCBI Taxonomy" id="185542"/>
    <lineage>
        <taxon>Eukaryota</taxon>
        <taxon>Viridiplantae</taxon>
        <taxon>Streptophyta</taxon>
        <taxon>Embryophyta</taxon>
        <taxon>Tracheophyta</taxon>
        <taxon>Spermatophyta</taxon>
        <taxon>Magnoliopsida</taxon>
        <taxon>eudicotyledons</taxon>
        <taxon>Gunneridae</taxon>
        <taxon>Pentapetalae</taxon>
        <taxon>asterids</taxon>
        <taxon>campanulids</taxon>
        <taxon>Aquifoliales</taxon>
        <taxon>Aquifoliaceae</taxon>
        <taxon>Ilex</taxon>
    </lineage>
</organism>
<protein>
    <submittedName>
        <fullName evidence="2">Uncharacterized protein</fullName>
    </submittedName>
</protein>
<dbReference type="AlphaFoldDB" id="A0ABC8TPA8"/>